<dbReference type="InterPro" id="IPR024607">
    <property type="entry name" value="Sulfatase_CS"/>
</dbReference>
<accession>A0AAX1N461</accession>
<feature type="domain" description="Sulfatase N-terminal" evidence="5">
    <location>
        <begin position="30"/>
        <end position="448"/>
    </location>
</feature>
<keyword evidence="4" id="KW-0106">Calcium</keyword>
<dbReference type="SUPFAM" id="SSF53649">
    <property type="entry name" value="Alkaline phosphatase-like"/>
    <property type="match status" value="1"/>
</dbReference>
<dbReference type="GO" id="GO:0004065">
    <property type="term" value="F:arylsulfatase activity"/>
    <property type="evidence" value="ECO:0007669"/>
    <property type="project" value="TreeGrafter"/>
</dbReference>
<evidence type="ECO:0000259" key="5">
    <source>
        <dbReference type="Pfam" id="PF00884"/>
    </source>
</evidence>
<name>A0AAX1N461_9BACT</name>
<evidence type="ECO:0000256" key="1">
    <source>
        <dbReference type="ARBA" id="ARBA00008779"/>
    </source>
</evidence>
<dbReference type="Pfam" id="PF00884">
    <property type="entry name" value="Sulfatase"/>
    <property type="match status" value="1"/>
</dbReference>
<evidence type="ECO:0000313" key="7">
    <source>
        <dbReference type="Proteomes" id="UP000678679"/>
    </source>
</evidence>
<dbReference type="PROSITE" id="PS51257">
    <property type="entry name" value="PROKAR_LIPOPROTEIN"/>
    <property type="match status" value="1"/>
</dbReference>
<evidence type="ECO:0000313" key="6">
    <source>
        <dbReference type="EMBL" id="QWG00905.1"/>
    </source>
</evidence>
<dbReference type="AlphaFoldDB" id="A0AAX1N461"/>
<dbReference type="PANTHER" id="PTHR42693:SF33">
    <property type="entry name" value="ARYLSULFATASE"/>
    <property type="match status" value="1"/>
</dbReference>
<keyword evidence="3 6" id="KW-0378">Hydrolase</keyword>
<keyword evidence="2" id="KW-0479">Metal-binding</keyword>
<dbReference type="PANTHER" id="PTHR42693">
    <property type="entry name" value="ARYLSULFATASE FAMILY MEMBER"/>
    <property type="match status" value="1"/>
</dbReference>
<dbReference type="InterPro" id="IPR017850">
    <property type="entry name" value="Alkaline_phosphatase_core_sf"/>
</dbReference>
<keyword evidence="7" id="KW-1185">Reference proteome</keyword>
<dbReference type="InterPro" id="IPR050738">
    <property type="entry name" value="Sulfatase"/>
</dbReference>
<dbReference type="Gene3D" id="3.40.720.10">
    <property type="entry name" value="Alkaline Phosphatase, subunit A"/>
    <property type="match status" value="1"/>
</dbReference>
<dbReference type="CDD" id="cd16025">
    <property type="entry name" value="PAS_like"/>
    <property type="match status" value="1"/>
</dbReference>
<organism evidence="6 7">
    <name type="scientific">Flammeovirga yaeyamensis</name>
    <dbReference type="NCBI Taxonomy" id="367791"/>
    <lineage>
        <taxon>Bacteria</taxon>
        <taxon>Pseudomonadati</taxon>
        <taxon>Bacteroidota</taxon>
        <taxon>Cytophagia</taxon>
        <taxon>Cytophagales</taxon>
        <taxon>Flammeovirgaceae</taxon>
        <taxon>Flammeovirga</taxon>
    </lineage>
</organism>
<dbReference type="RefSeq" id="WP_169665220.1">
    <property type="nucleotide sequence ID" value="NZ_CP076132.1"/>
</dbReference>
<dbReference type="InterPro" id="IPR000917">
    <property type="entry name" value="Sulfatase_N"/>
</dbReference>
<proteinExistence type="inferred from homology"/>
<evidence type="ECO:0000256" key="4">
    <source>
        <dbReference type="ARBA" id="ARBA00022837"/>
    </source>
</evidence>
<protein>
    <submittedName>
        <fullName evidence="6">Sulfatase-like hydrolase/transferase</fullName>
    </submittedName>
</protein>
<reference evidence="6 7" key="1">
    <citation type="submission" date="2021-05" db="EMBL/GenBank/DDBJ databases">
        <title>Comparative genomic studies on the polysaccharide-degrading batcterial strains of the Flammeovirga genus.</title>
        <authorList>
            <person name="Zewei F."/>
            <person name="Zheng Z."/>
            <person name="Yu L."/>
            <person name="Ruyue G."/>
            <person name="Yanhong M."/>
            <person name="Yuanyuan C."/>
            <person name="Jingyan G."/>
            <person name="Wenjun H."/>
        </authorList>
    </citation>
    <scope>NUCLEOTIDE SEQUENCE [LARGE SCALE GENOMIC DNA]</scope>
    <source>
        <strain evidence="6 7">NBRC:100898</strain>
    </source>
</reference>
<comment type="similarity">
    <text evidence="1">Belongs to the sulfatase family.</text>
</comment>
<sequence length="571" mass="65219">MKKIYIILPLFLMLFSGCSLLQQKDQINRPNIVLIIADDLGFSDLGIYGSEIQTPNIDLLASSGVQFTNFHAGAACSPTRTMLLTGVDNHLAGLGNMLEIQSENQLGKSGYEGHLNQNVTTIASWLNQSGYHTYMAGKWHLGKIPQTRPYAQGFDQSFALMESGADNWELKSYAPLYQEIHFYENKKRINELPEDYFSSDYFTSKVIEYISKQEDNSPFFAYLSFQAVHMPHQAPKSYIDKYNGVYDKGWEQVRRNRLQKQIENNVVLPSTTLNATFEETTQPNWKLSPWNKLSDREKKYSARQMQTYAGMVDNMDYNIGRLVSYLKETGQYENTIFIFMSDNGADPNDLSKNEAFSKWYKQQYEYVSIDDYDETFSQIGQKGSYSAYGPNWAATANTPTSYFKTFSSEGGMRVPLIISHPKGFKRNKISNEFIYVKDIAPTILEFAQVNIEHQIEDKFEISGISLLDYIHGDKDFVHEETEYIGYELSGSAAIFKGDFKLANNPAPKGDGTWKLFNIKNDPSEQTDLSTYYPQLKAEMLIAFNNYQTENGVIPVPKDYNPIKQLIINSTR</sequence>
<gene>
    <name evidence="6" type="ORF">KMW28_14720</name>
</gene>
<dbReference type="Gene3D" id="3.30.1120.10">
    <property type="match status" value="1"/>
</dbReference>
<dbReference type="KEGG" id="fya:KMW28_14720"/>
<evidence type="ECO:0000256" key="3">
    <source>
        <dbReference type="ARBA" id="ARBA00022801"/>
    </source>
</evidence>
<dbReference type="Proteomes" id="UP000678679">
    <property type="component" value="Chromosome 1"/>
</dbReference>
<dbReference type="PROSITE" id="PS00149">
    <property type="entry name" value="SULFATASE_2"/>
    <property type="match status" value="1"/>
</dbReference>
<dbReference type="EMBL" id="CP076132">
    <property type="protein sequence ID" value="QWG00905.1"/>
    <property type="molecule type" value="Genomic_DNA"/>
</dbReference>
<dbReference type="GO" id="GO:0046872">
    <property type="term" value="F:metal ion binding"/>
    <property type="evidence" value="ECO:0007669"/>
    <property type="project" value="UniProtKB-KW"/>
</dbReference>
<evidence type="ECO:0000256" key="2">
    <source>
        <dbReference type="ARBA" id="ARBA00022723"/>
    </source>
</evidence>